<keyword evidence="1" id="KW-0472">Membrane</keyword>
<evidence type="ECO:0000313" key="3">
    <source>
        <dbReference type="Proteomes" id="UP000198638"/>
    </source>
</evidence>
<organism evidence="2 3">
    <name type="scientific">Paraburkholderia sartisoli</name>
    <dbReference type="NCBI Taxonomy" id="83784"/>
    <lineage>
        <taxon>Bacteria</taxon>
        <taxon>Pseudomonadati</taxon>
        <taxon>Pseudomonadota</taxon>
        <taxon>Betaproteobacteria</taxon>
        <taxon>Burkholderiales</taxon>
        <taxon>Burkholderiaceae</taxon>
        <taxon>Paraburkholderia</taxon>
    </lineage>
</organism>
<keyword evidence="1" id="KW-1133">Transmembrane helix</keyword>
<protein>
    <submittedName>
        <fullName evidence="2">Uncharacterized protein</fullName>
    </submittedName>
</protein>
<dbReference type="EMBL" id="FNRQ01000001">
    <property type="protein sequence ID" value="SEA06172.1"/>
    <property type="molecule type" value="Genomic_DNA"/>
</dbReference>
<dbReference type="RefSeq" id="WP_176954044.1">
    <property type="nucleotide sequence ID" value="NZ_FNRQ01000001.1"/>
</dbReference>
<accession>A0A1H3Y5P8</accession>
<feature type="transmembrane region" description="Helical" evidence="1">
    <location>
        <begin position="25"/>
        <end position="44"/>
    </location>
</feature>
<reference evidence="3" key="1">
    <citation type="submission" date="2016-10" db="EMBL/GenBank/DDBJ databases">
        <authorList>
            <person name="Varghese N."/>
            <person name="Submissions S."/>
        </authorList>
    </citation>
    <scope>NUCLEOTIDE SEQUENCE [LARGE SCALE GENOMIC DNA]</scope>
    <source>
        <strain evidence="3">LMG 24000</strain>
    </source>
</reference>
<gene>
    <name evidence="2" type="ORF">SAMN05192564_101148</name>
</gene>
<dbReference type="AlphaFoldDB" id="A0A1H3Y5P8"/>
<proteinExistence type="predicted"/>
<dbReference type="Proteomes" id="UP000198638">
    <property type="component" value="Unassembled WGS sequence"/>
</dbReference>
<keyword evidence="1" id="KW-0812">Transmembrane</keyword>
<keyword evidence="3" id="KW-1185">Reference proteome</keyword>
<evidence type="ECO:0000313" key="2">
    <source>
        <dbReference type="EMBL" id="SEA06172.1"/>
    </source>
</evidence>
<name>A0A1H3Y5P8_9BURK</name>
<sequence>MSNLIDAYIANVAFRQKFIVAVERFAVVGGILLVAVTVIGMKYFP</sequence>
<evidence type="ECO:0000256" key="1">
    <source>
        <dbReference type="SAM" id="Phobius"/>
    </source>
</evidence>